<dbReference type="CDD" id="cd21608">
    <property type="entry name" value="RRM2_NsCP33_like"/>
    <property type="match status" value="1"/>
</dbReference>
<organism evidence="5 6">
    <name type="scientific">Striga hermonthica</name>
    <name type="common">Purple witchweed</name>
    <name type="synonym">Buchnera hermonthica</name>
    <dbReference type="NCBI Taxonomy" id="68872"/>
    <lineage>
        <taxon>Eukaryota</taxon>
        <taxon>Viridiplantae</taxon>
        <taxon>Streptophyta</taxon>
        <taxon>Embryophyta</taxon>
        <taxon>Tracheophyta</taxon>
        <taxon>Spermatophyta</taxon>
        <taxon>Magnoliopsida</taxon>
        <taxon>eudicotyledons</taxon>
        <taxon>Gunneridae</taxon>
        <taxon>Pentapetalae</taxon>
        <taxon>asterids</taxon>
        <taxon>lamiids</taxon>
        <taxon>Lamiales</taxon>
        <taxon>Orobanchaceae</taxon>
        <taxon>Buchnereae</taxon>
        <taxon>Striga</taxon>
    </lineage>
</organism>
<gene>
    <name evidence="5" type="ORF">SHERM_24062</name>
</gene>
<dbReference type="EMBL" id="CACSLK010027752">
    <property type="protein sequence ID" value="CAA0828367.1"/>
    <property type="molecule type" value="Genomic_DNA"/>
</dbReference>
<evidence type="ECO:0000256" key="1">
    <source>
        <dbReference type="ARBA" id="ARBA00022884"/>
    </source>
</evidence>
<feature type="compositionally biased region" description="Acidic residues" evidence="3">
    <location>
        <begin position="244"/>
        <end position="258"/>
    </location>
</feature>
<comment type="caution">
    <text evidence="5">The sequence shown here is derived from an EMBL/GenBank/DDBJ whole genome shotgun (WGS) entry which is preliminary data.</text>
</comment>
<evidence type="ECO:0000313" key="5">
    <source>
        <dbReference type="EMBL" id="CAA0828367.1"/>
    </source>
</evidence>
<evidence type="ECO:0000259" key="4">
    <source>
        <dbReference type="PROSITE" id="PS50102"/>
    </source>
</evidence>
<dbReference type="OrthoDB" id="439808at2759"/>
<feature type="region of interest" description="Disordered" evidence="3">
    <location>
        <begin position="188"/>
        <end position="264"/>
    </location>
</feature>
<dbReference type="Gene3D" id="3.30.70.330">
    <property type="match status" value="1"/>
</dbReference>
<name>A0A9N7RGC2_STRHE</name>
<feature type="compositionally biased region" description="Gly residues" evidence="3">
    <location>
        <begin position="188"/>
        <end position="202"/>
    </location>
</feature>
<reference evidence="5" key="1">
    <citation type="submission" date="2019-12" db="EMBL/GenBank/DDBJ databases">
        <authorList>
            <person name="Scholes J."/>
        </authorList>
    </citation>
    <scope>NUCLEOTIDE SEQUENCE</scope>
</reference>
<dbReference type="GO" id="GO:0003723">
    <property type="term" value="F:RNA binding"/>
    <property type="evidence" value="ECO:0007669"/>
    <property type="project" value="UniProtKB-UniRule"/>
</dbReference>
<evidence type="ECO:0000313" key="6">
    <source>
        <dbReference type="Proteomes" id="UP001153555"/>
    </source>
</evidence>
<dbReference type="AlphaFoldDB" id="A0A9N7RGC2"/>
<dbReference type="InterPro" id="IPR052462">
    <property type="entry name" value="SLIRP/GR-RBP-like"/>
</dbReference>
<protein>
    <submittedName>
        <fullName evidence="5">Glycine-rich RNA-binding protein 3-mitochondrial</fullName>
    </submittedName>
</protein>
<dbReference type="SUPFAM" id="SSF54928">
    <property type="entry name" value="RNA-binding domain, RBD"/>
    <property type="match status" value="1"/>
</dbReference>
<proteinExistence type="predicted"/>
<evidence type="ECO:0000256" key="2">
    <source>
        <dbReference type="PROSITE-ProRule" id="PRU00176"/>
    </source>
</evidence>
<sequence>MSFVAGTKLFVGGLDYRVDDQTLREHFSRYGEVEYVKIITDRDSGVSRGFGFVTFISNEAASSAIQGLDGQELNGRRLRVNYATEKPRGGGYNYGGGGGWQGGNGNYSAGGYPAGNYSGGGDGNYGGNVGWGSGGGGGGYGGGNEFSGGSSGSGNYAGGAGAGYGGGNEFSGGGSGGGSYSGGAGAGYGGGNSLRGGEGNGGYSDSSPNLSSILNDGPGGAHAGDQELVGGDGGEFGDGKDDFGDFGEGENSRDEDDYANNTRS</sequence>
<dbReference type="InterPro" id="IPR048289">
    <property type="entry name" value="RRM2_NsCP33-like"/>
</dbReference>
<keyword evidence="1 2" id="KW-0694">RNA-binding</keyword>
<accession>A0A9N7RGC2</accession>
<dbReference type="Proteomes" id="UP001153555">
    <property type="component" value="Unassembled WGS sequence"/>
</dbReference>
<dbReference type="InterPro" id="IPR012677">
    <property type="entry name" value="Nucleotide-bd_a/b_plait_sf"/>
</dbReference>
<dbReference type="PANTHER" id="PTHR48027">
    <property type="entry name" value="HETEROGENEOUS NUCLEAR RIBONUCLEOPROTEIN 87F-RELATED"/>
    <property type="match status" value="1"/>
</dbReference>
<dbReference type="InterPro" id="IPR000504">
    <property type="entry name" value="RRM_dom"/>
</dbReference>
<keyword evidence="6" id="KW-1185">Reference proteome</keyword>
<dbReference type="PROSITE" id="PS50102">
    <property type="entry name" value="RRM"/>
    <property type="match status" value="1"/>
</dbReference>
<feature type="domain" description="RRM" evidence="4">
    <location>
        <begin position="7"/>
        <end position="85"/>
    </location>
</feature>
<dbReference type="SMART" id="SM00360">
    <property type="entry name" value="RRM"/>
    <property type="match status" value="1"/>
</dbReference>
<dbReference type="Pfam" id="PF00076">
    <property type="entry name" value="RRM_1"/>
    <property type="match status" value="1"/>
</dbReference>
<dbReference type="InterPro" id="IPR035979">
    <property type="entry name" value="RBD_domain_sf"/>
</dbReference>
<evidence type="ECO:0000256" key="3">
    <source>
        <dbReference type="SAM" id="MobiDB-lite"/>
    </source>
</evidence>
<feature type="compositionally biased region" description="Polar residues" evidence="3">
    <location>
        <begin position="205"/>
        <end position="214"/>
    </location>
</feature>